<reference evidence="5 6" key="1">
    <citation type="submission" date="2019-03" db="EMBL/GenBank/DDBJ databases">
        <title>Whole genome sequence of Arthrobacter sp JH1-1.</title>
        <authorList>
            <person name="Trinh H.N."/>
        </authorList>
    </citation>
    <scope>NUCLEOTIDE SEQUENCE [LARGE SCALE GENOMIC DNA]</scope>
    <source>
        <strain evidence="5 6">JH1-1</strain>
    </source>
</reference>
<evidence type="ECO:0000256" key="4">
    <source>
        <dbReference type="PIRNR" id="PIRNR006078"/>
    </source>
</evidence>
<evidence type="ECO:0000256" key="1">
    <source>
        <dbReference type="ARBA" id="ARBA00006284"/>
    </source>
</evidence>
<dbReference type="EMBL" id="SMRU01000018">
    <property type="protein sequence ID" value="TDF93645.1"/>
    <property type="molecule type" value="Genomic_DNA"/>
</dbReference>
<dbReference type="Gene3D" id="3.90.1510.10">
    <property type="entry name" value="Glycerate kinase, domain 2"/>
    <property type="match status" value="1"/>
</dbReference>
<evidence type="ECO:0000256" key="2">
    <source>
        <dbReference type="ARBA" id="ARBA00022679"/>
    </source>
</evidence>
<dbReference type="AlphaFoldDB" id="A0A4R5KG18"/>
<proteinExistence type="inferred from homology"/>
<dbReference type="Proteomes" id="UP000295511">
    <property type="component" value="Unassembled WGS sequence"/>
</dbReference>
<gene>
    <name evidence="5" type="ORF">E1809_15545</name>
</gene>
<comment type="caution">
    <text evidence="5">The sequence shown here is derived from an EMBL/GenBank/DDBJ whole genome shotgun (WGS) entry which is preliminary data.</text>
</comment>
<comment type="similarity">
    <text evidence="1 4">Belongs to the glycerate kinase type-1 family.</text>
</comment>
<dbReference type="OrthoDB" id="9774290at2"/>
<dbReference type="GO" id="GO:0031388">
    <property type="term" value="P:organic acid phosphorylation"/>
    <property type="evidence" value="ECO:0007669"/>
    <property type="project" value="UniProtKB-UniRule"/>
</dbReference>
<evidence type="ECO:0000313" key="5">
    <source>
        <dbReference type="EMBL" id="TDF93645.1"/>
    </source>
</evidence>
<evidence type="ECO:0000256" key="3">
    <source>
        <dbReference type="ARBA" id="ARBA00022777"/>
    </source>
</evidence>
<keyword evidence="3 4" id="KW-0418">Kinase</keyword>
<accession>A0A4R5KG18</accession>
<dbReference type="GO" id="GO:0008887">
    <property type="term" value="F:glycerate kinase activity"/>
    <property type="evidence" value="ECO:0007669"/>
    <property type="project" value="UniProtKB-UniRule"/>
</dbReference>
<dbReference type="PIRSF" id="PIRSF006078">
    <property type="entry name" value="GlxK"/>
    <property type="match status" value="1"/>
</dbReference>
<evidence type="ECO:0000313" key="6">
    <source>
        <dbReference type="Proteomes" id="UP000295511"/>
    </source>
</evidence>
<dbReference type="InterPro" id="IPR018193">
    <property type="entry name" value="Glyc_kinase_flavodox-like_fold"/>
</dbReference>
<protein>
    <submittedName>
        <fullName evidence="5">Glycerate kinase</fullName>
    </submittedName>
</protein>
<organism evidence="5 6">
    <name type="scientific">Arthrobacter terricola</name>
    <dbReference type="NCBI Taxonomy" id="2547396"/>
    <lineage>
        <taxon>Bacteria</taxon>
        <taxon>Bacillati</taxon>
        <taxon>Actinomycetota</taxon>
        <taxon>Actinomycetes</taxon>
        <taxon>Micrococcales</taxon>
        <taxon>Micrococcaceae</taxon>
        <taxon>Arthrobacter</taxon>
    </lineage>
</organism>
<dbReference type="Gene3D" id="3.40.50.10350">
    <property type="entry name" value="Glycerate kinase, domain 1"/>
    <property type="match status" value="1"/>
</dbReference>
<dbReference type="InterPro" id="IPR036129">
    <property type="entry name" value="Glycerate_kinase_sf"/>
</dbReference>
<dbReference type="PANTHER" id="PTHR21599:SF0">
    <property type="entry name" value="GLYCERATE KINASE"/>
    <property type="match status" value="1"/>
</dbReference>
<dbReference type="PANTHER" id="PTHR21599">
    <property type="entry name" value="GLYCERATE KINASE"/>
    <property type="match status" value="1"/>
</dbReference>
<dbReference type="Pfam" id="PF02595">
    <property type="entry name" value="Gly_kinase"/>
    <property type="match status" value="1"/>
</dbReference>
<name>A0A4R5KG18_9MICC</name>
<dbReference type="InterPro" id="IPR018197">
    <property type="entry name" value="Glycerate_kinase_RE-like"/>
</dbReference>
<keyword evidence="6" id="KW-1185">Reference proteome</keyword>
<keyword evidence="2 4" id="KW-0808">Transferase</keyword>
<dbReference type="SUPFAM" id="SSF110738">
    <property type="entry name" value="Glycerate kinase I"/>
    <property type="match status" value="1"/>
</dbReference>
<dbReference type="InterPro" id="IPR004381">
    <property type="entry name" value="Glycerate_kinase"/>
</dbReference>
<dbReference type="NCBIfam" id="TIGR00045">
    <property type="entry name" value="glycerate kinase"/>
    <property type="match status" value="1"/>
</dbReference>
<sequence length="375" mass="37500">MKPVRVLVAPDAFKSSLSAAEAARHLAAGVAGAGADCTTVQCPIADGGEGTIAVLESLGADIRRTVVNGALGHPVPASWAAFDGTAYIEVAQGAGAHHVPVRTAQTCLRAASTGVGQLISAALDAGHRKIVLTTGGSAVSDGGAGMLHALGAEFSPDDAGSAGGGALSWICGVDLSTLDPRLQEADITVAVDVNNPLLGDAGAAKTFAPQKGAGPREIELLEAGLAHWADLIDRDGSNRSREPGSGASGGIGFAAMSALGARRVSGADMVLDLLRIDALLGEADLLVTGEGSLDSQSLFGKAPLSLAARAAAHRVPVVVVAGRVELPPSELLAYGISASWSLVELAGSTAAALEDPCRWLQEAGRLVAAQASQLA</sequence>